<name>A0A7S3QJ95_9STRA</name>
<evidence type="ECO:0000313" key="7">
    <source>
        <dbReference type="EMBL" id="CAE0478730.1"/>
    </source>
</evidence>
<accession>A0A7S3QJ95</accession>
<evidence type="ECO:0000256" key="5">
    <source>
        <dbReference type="SAM" id="MobiDB-lite"/>
    </source>
</evidence>
<dbReference type="PANTHER" id="PTHR23112:SF0">
    <property type="entry name" value="TRANSMEMBRANE PROTEIN 116"/>
    <property type="match status" value="1"/>
</dbReference>
<dbReference type="GO" id="GO:0005886">
    <property type="term" value="C:plasma membrane"/>
    <property type="evidence" value="ECO:0007669"/>
    <property type="project" value="TreeGrafter"/>
</dbReference>
<feature type="region of interest" description="Disordered" evidence="5">
    <location>
        <begin position="249"/>
        <end position="273"/>
    </location>
</feature>
<protein>
    <submittedName>
        <fullName evidence="7">Uncharacterized protein</fullName>
    </submittedName>
</protein>
<feature type="region of interest" description="Disordered" evidence="5">
    <location>
        <begin position="695"/>
        <end position="739"/>
    </location>
</feature>
<feature type="transmembrane region" description="Helical" evidence="6">
    <location>
        <begin position="20"/>
        <end position="42"/>
    </location>
</feature>
<keyword evidence="4 6" id="KW-0472">Membrane</keyword>
<evidence type="ECO:0000256" key="1">
    <source>
        <dbReference type="ARBA" id="ARBA00004141"/>
    </source>
</evidence>
<evidence type="ECO:0000256" key="2">
    <source>
        <dbReference type="ARBA" id="ARBA00022692"/>
    </source>
</evidence>
<feature type="compositionally biased region" description="Acidic residues" evidence="5">
    <location>
        <begin position="719"/>
        <end position="739"/>
    </location>
</feature>
<feature type="transmembrane region" description="Helical" evidence="6">
    <location>
        <begin position="207"/>
        <end position="231"/>
    </location>
</feature>
<evidence type="ECO:0000256" key="4">
    <source>
        <dbReference type="ARBA" id="ARBA00023136"/>
    </source>
</evidence>
<evidence type="ECO:0000256" key="6">
    <source>
        <dbReference type="SAM" id="Phobius"/>
    </source>
</evidence>
<feature type="transmembrane region" description="Helical" evidence="6">
    <location>
        <begin position="144"/>
        <end position="165"/>
    </location>
</feature>
<keyword evidence="2 6" id="KW-0812">Transmembrane</keyword>
<reference evidence="7" key="1">
    <citation type="submission" date="2021-01" db="EMBL/GenBank/DDBJ databases">
        <authorList>
            <person name="Corre E."/>
            <person name="Pelletier E."/>
            <person name="Niang G."/>
            <person name="Scheremetjew M."/>
            <person name="Finn R."/>
            <person name="Kale V."/>
            <person name="Holt S."/>
            <person name="Cochrane G."/>
            <person name="Meng A."/>
            <person name="Brown T."/>
            <person name="Cohen L."/>
        </authorList>
    </citation>
    <scope>NUCLEOTIDE SEQUENCE</scope>
    <source>
        <strain evidence="7">MM31A-1</strain>
    </source>
</reference>
<feature type="region of interest" description="Disordered" evidence="5">
    <location>
        <begin position="584"/>
        <end position="604"/>
    </location>
</feature>
<sequence>MSYNEEGNYYHNFFFQHKAVIITQITAMISTVSSGLILAFIFCCDRCCFSSCNIYHRIISFMSAIDITTSIAMLFTTTPMPADVNDTYNFATGSSGSKGACSAQGFVIVIGGTLAILSNAALSLFYIGSLHVGMTSGKINKRMLYPLFGLGVVFNIAIAVLLLRLDLLNPQPFEPFCFVGSYPMGCNDNEDAVCIGGANSSRERQTILITAALYFSICVSAMTSSLALFVYKLYKISLAITSLTKAITDNENSPQSPSNDIALAENSSEEGSNERTSLAVVLRVPPPPPVVEVDNVDALEEHLKGLNTLRSQLCHGNMYIIAFILTWIWVLIDLGPRRRASQSTSWPAYYDHLKMIFLPLQGFLNALIFFSQKLWVMRHSYDNNDTESVATLSLLDLVKRIILSPRDNPSLPDLGSIVQDVAGVSVVQRHREFRNISRGEFSSSGGNAFPYDGNAGSSGTVIGPGSEPLAELHIDHQVRSAHLHVHGSPPFSNTTIPNSILVEGVARAPSTTSPHDDMDRNGSCPLPTEGILEEPLTTSSSPPLYSDRKVAALSDKISSFGVTRTDSTSLLVKDDKKTIELSNCKGGSPEVVRRSPSSASTNDDKNRNVAAVAFSNEVTFKIDEIPALHKLFHNSLLRDQFSAEKKRRAHRRPVHRRGSIGSGQMHAVHGGSTIAVRGSAHTFPSENFVETTNNNAENVAGDSPAASNMSNNPTQSEASDLELDVDPELNEEEEESDYE</sequence>
<feature type="compositionally biased region" description="Basic residues" evidence="5">
    <location>
        <begin position="645"/>
        <end position="658"/>
    </location>
</feature>
<dbReference type="EMBL" id="HBIO01030784">
    <property type="protein sequence ID" value="CAE0478730.1"/>
    <property type="molecule type" value="Transcribed_RNA"/>
</dbReference>
<proteinExistence type="predicted"/>
<dbReference type="AlphaFoldDB" id="A0A7S3QJ95"/>
<feature type="transmembrane region" description="Helical" evidence="6">
    <location>
        <begin position="106"/>
        <end position="132"/>
    </location>
</feature>
<dbReference type="PANTHER" id="PTHR23112">
    <property type="entry name" value="G PROTEIN-COUPLED RECEPTOR 157-RELATED"/>
    <property type="match status" value="1"/>
</dbReference>
<evidence type="ECO:0000256" key="3">
    <source>
        <dbReference type="ARBA" id="ARBA00022989"/>
    </source>
</evidence>
<feature type="compositionally biased region" description="Polar residues" evidence="5">
    <location>
        <begin position="705"/>
        <end position="718"/>
    </location>
</feature>
<feature type="transmembrane region" description="Helical" evidence="6">
    <location>
        <begin position="313"/>
        <end position="332"/>
    </location>
</feature>
<feature type="transmembrane region" description="Helical" evidence="6">
    <location>
        <begin position="54"/>
        <end position="75"/>
    </location>
</feature>
<dbReference type="GO" id="GO:0007189">
    <property type="term" value="P:adenylate cyclase-activating G protein-coupled receptor signaling pathway"/>
    <property type="evidence" value="ECO:0007669"/>
    <property type="project" value="TreeGrafter"/>
</dbReference>
<gene>
    <name evidence="7" type="ORF">CDEB00056_LOCUS23583</name>
</gene>
<dbReference type="GO" id="GO:0004930">
    <property type="term" value="F:G protein-coupled receptor activity"/>
    <property type="evidence" value="ECO:0007669"/>
    <property type="project" value="TreeGrafter"/>
</dbReference>
<organism evidence="7">
    <name type="scientific">Chaetoceros debilis</name>
    <dbReference type="NCBI Taxonomy" id="122233"/>
    <lineage>
        <taxon>Eukaryota</taxon>
        <taxon>Sar</taxon>
        <taxon>Stramenopiles</taxon>
        <taxon>Ochrophyta</taxon>
        <taxon>Bacillariophyta</taxon>
        <taxon>Coscinodiscophyceae</taxon>
        <taxon>Chaetocerotophycidae</taxon>
        <taxon>Chaetocerotales</taxon>
        <taxon>Chaetocerotaceae</taxon>
        <taxon>Chaetoceros</taxon>
    </lineage>
</organism>
<comment type="subcellular location">
    <subcellularLocation>
        <location evidence="1">Membrane</location>
        <topology evidence="1">Multi-pass membrane protein</topology>
    </subcellularLocation>
</comment>
<feature type="region of interest" description="Disordered" evidence="5">
    <location>
        <begin position="643"/>
        <end position="666"/>
    </location>
</feature>
<keyword evidence="3 6" id="KW-1133">Transmembrane helix</keyword>